<dbReference type="EMBL" id="MHOD01000011">
    <property type="protein sequence ID" value="OGZ58310.1"/>
    <property type="molecule type" value="Genomic_DNA"/>
</dbReference>
<comment type="subcellular location">
    <subcellularLocation>
        <location evidence="2">Cytoplasm</location>
    </subcellularLocation>
</comment>
<gene>
    <name evidence="2" type="primary">rbfA</name>
    <name evidence="3" type="ORF">A2827_01025</name>
</gene>
<dbReference type="SUPFAM" id="SSF89919">
    <property type="entry name" value="Ribosome-binding factor A, RbfA"/>
    <property type="match status" value="1"/>
</dbReference>
<dbReference type="STRING" id="1802158.A2827_01025"/>
<keyword evidence="1 2" id="KW-0690">Ribosome biogenesis</keyword>
<reference evidence="3 4" key="1">
    <citation type="journal article" date="2016" name="Nat. Commun.">
        <title>Thousands of microbial genomes shed light on interconnected biogeochemical processes in an aquifer system.</title>
        <authorList>
            <person name="Anantharaman K."/>
            <person name="Brown C.T."/>
            <person name="Hug L.A."/>
            <person name="Sharon I."/>
            <person name="Castelle C.J."/>
            <person name="Probst A.J."/>
            <person name="Thomas B.C."/>
            <person name="Singh A."/>
            <person name="Wilkins M.J."/>
            <person name="Karaoz U."/>
            <person name="Brodie E.L."/>
            <person name="Williams K.H."/>
            <person name="Hubbard S.S."/>
            <person name="Banfield J.F."/>
        </authorList>
    </citation>
    <scope>NUCLEOTIDE SEQUENCE [LARGE SCALE GENOMIC DNA]</scope>
</reference>
<dbReference type="Pfam" id="PF02033">
    <property type="entry name" value="RBFA"/>
    <property type="match status" value="1"/>
</dbReference>
<dbReference type="InterPro" id="IPR000238">
    <property type="entry name" value="RbfA"/>
</dbReference>
<evidence type="ECO:0000313" key="3">
    <source>
        <dbReference type="EMBL" id="OGZ58310.1"/>
    </source>
</evidence>
<accession>A0A1G2H7M7</accession>
<protein>
    <recommendedName>
        <fullName evidence="2">Ribosome-binding factor A</fullName>
    </recommendedName>
</protein>
<dbReference type="GO" id="GO:0030490">
    <property type="term" value="P:maturation of SSU-rRNA"/>
    <property type="evidence" value="ECO:0007669"/>
    <property type="project" value="UniProtKB-UniRule"/>
</dbReference>
<dbReference type="PANTHER" id="PTHR33515:SF1">
    <property type="entry name" value="RIBOSOME-BINDING FACTOR A, CHLOROPLASTIC-RELATED"/>
    <property type="match status" value="1"/>
</dbReference>
<evidence type="ECO:0000256" key="2">
    <source>
        <dbReference type="HAMAP-Rule" id="MF_00003"/>
    </source>
</evidence>
<evidence type="ECO:0000256" key="1">
    <source>
        <dbReference type="ARBA" id="ARBA00022517"/>
    </source>
</evidence>
<comment type="similarity">
    <text evidence="2">Belongs to the RbfA family.</text>
</comment>
<dbReference type="GO" id="GO:0005829">
    <property type="term" value="C:cytosol"/>
    <property type="evidence" value="ECO:0007669"/>
    <property type="project" value="TreeGrafter"/>
</dbReference>
<dbReference type="InterPro" id="IPR015946">
    <property type="entry name" value="KH_dom-like_a/b"/>
</dbReference>
<comment type="caution">
    <text evidence="3">The sequence shown here is derived from an EMBL/GenBank/DDBJ whole genome shotgun (WGS) entry which is preliminary data.</text>
</comment>
<dbReference type="NCBIfam" id="TIGR00082">
    <property type="entry name" value="rbfA"/>
    <property type="match status" value="1"/>
</dbReference>
<dbReference type="InterPro" id="IPR023799">
    <property type="entry name" value="RbfA_dom_sf"/>
</dbReference>
<proteinExistence type="inferred from homology"/>
<dbReference type="PANTHER" id="PTHR33515">
    <property type="entry name" value="RIBOSOME-BINDING FACTOR A, CHLOROPLASTIC-RELATED"/>
    <property type="match status" value="1"/>
</dbReference>
<dbReference type="Gene3D" id="3.30.300.20">
    <property type="match status" value="1"/>
</dbReference>
<dbReference type="Proteomes" id="UP000177932">
    <property type="component" value="Unassembled WGS sequence"/>
</dbReference>
<name>A0A1G2H7M7_9BACT</name>
<comment type="subunit">
    <text evidence="2">Monomer. Binds 30S ribosomal subunits, but not 50S ribosomal subunits or 70S ribosomes.</text>
</comment>
<comment type="function">
    <text evidence="2">One of several proteins that assist in the late maturation steps of the functional core of the 30S ribosomal subunit. Associates with free 30S ribosomal subunits (but not with 30S subunits that are part of 70S ribosomes or polysomes). Required for efficient processing of 16S rRNA. May interact with the 5'-terminal helix region of 16S rRNA.</text>
</comment>
<keyword evidence="2" id="KW-0963">Cytoplasm</keyword>
<organism evidence="3 4">
    <name type="scientific">Candidatus Spechtbacteria bacterium RIFCSPHIGHO2_01_FULL_43_30</name>
    <dbReference type="NCBI Taxonomy" id="1802158"/>
    <lineage>
        <taxon>Bacteria</taxon>
        <taxon>Candidatus Spechtiibacteriota</taxon>
    </lineage>
</organism>
<dbReference type="GO" id="GO:0043024">
    <property type="term" value="F:ribosomal small subunit binding"/>
    <property type="evidence" value="ECO:0007669"/>
    <property type="project" value="TreeGrafter"/>
</dbReference>
<sequence length="108" mass="12512">MSRRLEQVNELILKELNTIILKELETPGVLLTLTRVMVSKDLGYADVYFATIPDEASPSAKQKLDKNRGVFQKILNKRLRMRPLPMIRFRVDEEEREAAKLDEVLSNL</sequence>
<dbReference type="HAMAP" id="MF_00003">
    <property type="entry name" value="RbfA"/>
    <property type="match status" value="1"/>
</dbReference>
<dbReference type="AlphaFoldDB" id="A0A1G2H7M7"/>
<evidence type="ECO:0000313" key="4">
    <source>
        <dbReference type="Proteomes" id="UP000177932"/>
    </source>
</evidence>